<dbReference type="NCBIfam" id="TIGR00449">
    <property type="entry name" value="tgt_general"/>
    <property type="match status" value="1"/>
</dbReference>
<dbReference type="InterPro" id="IPR004803">
    <property type="entry name" value="TGT"/>
</dbReference>
<feature type="binding site" evidence="4">
    <location>
        <position position="257"/>
    </location>
    <ligand>
        <name>substrate</name>
    </ligand>
</feature>
<evidence type="ECO:0000259" key="5">
    <source>
        <dbReference type="Pfam" id="PF01702"/>
    </source>
</evidence>
<comment type="subunit">
    <text evidence="4">Homodimer. Within each dimer, one monomer is responsible for RNA recognition and catalysis, while the other monomer binds to the replacement base PreQ1.</text>
</comment>
<dbReference type="InterPro" id="IPR002616">
    <property type="entry name" value="tRNA_ribo_trans-like"/>
</dbReference>
<keyword evidence="3 4" id="KW-0819">tRNA processing</keyword>
<comment type="pathway">
    <text evidence="4">tRNA modification; tRNA-queuosine biosynthesis.</text>
</comment>
<dbReference type="UniPathway" id="UPA00392"/>
<dbReference type="InterPro" id="IPR036511">
    <property type="entry name" value="TGT-like_sf"/>
</dbReference>
<keyword evidence="1 4" id="KW-0328">Glycosyltransferase</keyword>
<comment type="catalytic activity">
    <reaction evidence="4">
        <text>7-aminomethyl-7-carbaguanine + guanosine(34) in tRNA = 7-aminomethyl-7-carbaguanosine(34) in tRNA + guanine</text>
        <dbReference type="Rhea" id="RHEA:24104"/>
        <dbReference type="Rhea" id="RHEA-COMP:10341"/>
        <dbReference type="Rhea" id="RHEA-COMP:10342"/>
        <dbReference type="ChEBI" id="CHEBI:16235"/>
        <dbReference type="ChEBI" id="CHEBI:58703"/>
        <dbReference type="ChEBI" id="CHEBI:74269"/>
        <dbReference type="ChEBI" id="CHEBI:82833"/>
        <dbReference type="EC" id="2.4.2.29"/>
    </reaction>
</comment>
<dbReference type="AlphaFoldDB" id="A0A1G2UWJ9"/>
<dbReference type="PANTHER" id="PTHR46499">
    <property type="entry name" value="QUEUINE TRNA-RIBOSYLTRANSFERASE"/>
    <property type="match status" value="1"/>
</dbReference>
<dbReference type="GO" id="GO:0005737">
    <property type="term" value="C:cytoplasm"/>
    <property type="evidence" value="ECO:0007669"/>
    <property type="project" value="TreeGrafter"/>
</dbReference>
<feature type="region of interest" description="RNA binding; important for wobble base 34 recognition" evidence="4">
    <location>
        <begin position="309"/>
        <end position="313"/>
    </location>
</feature>
<sequence length="408" mass="45629">MSPIKFSVEKELSNNLGRAGVLETPHGVIHTPAFVSVGTKAAVKALTPEQVKSLGAEVVLANTYHLYLEPGAERIKSFGGLHKFMNWSGPIMTDSGGFQVFSLGAAYGKQVSKIARGQQNSYFLTRQNPTGSDEDKNSVGTLARVEEDGVTFKSHHDGSLHYITPEKSIEIQHDLGADIIFAFDECTSPTEKFEYQEEALERTHRWARRSLEVHKSKVNSKTQALFGIVQGGREESLRKRSAEFIGNLDFDGFGIGGSFAKEDMDMAVKWVNKILPKEKPRHLLGIGEPEDLFMGVENGVDLFDCVAPTRNGRGGTLYTSKGKINIRNAEFREDTGPVDPECKCEVCKNYSRAYLCHLYRAHEMLGGTLGSMHNLYFIINLVKRMRESILDETFLKFKEEIRTVERRL</sequence>
<feature type="active site" description="Nucleophile" evidence="4">
    <location>
        <position position="304"/>
    </location>
</feature>
<keyword evidence="4" id="KW-0479">Metal-binding</keyword>
<dbReference type="Pfam" id="PF01702">
    <property type="entry name" value="TGT"/>
    <property type="match status" value="2"/>
</dbReference>
<keyword evidence="4" id="KW-0671">Queuosine biosynthesis</keyword>
<comment type="similarity">
    <text evidence="4">Belongs to the queuine tRNA-ribosyltransferase family.</text>
</comment>
<dbReference type="InterPro" id="IPR050076">
    <property type="entry name" value="ArchSynthase1/Queuine_TRR"/>
</dbReference>
<dbReference type="Gene3D" id="3.20.20.105">
    <property type="entry name" value="Queuine tRNA-ribosyltransferase-like"/>
    <property type="match status" value="1"/>
</dbReference>
<feature type="region of interest" description="RNA binding" evidence="4">
    <location>
        <begin position="285"/>
        <end position="291"/>
    </location>
</feature>
<dbReference type="HAMAP" id="MF_00168">
    <property type="entry name" value="Q_tRNA_Tgt"/>
    <property type="match status" value="1"/>
</dbReference>
<feature type="binding site" evidence="4">
    <location>
        <begin position="94"/>
        <end position="98"/>
    </location>
    <ligand>
        <name>substrate</name>
    </ligand>
</feature>
<keyword evidence="4" id="KW-0862">Zinc</keyword>
<name>A0A1G2UWJ9_9BACT</name>
<feature type="binding site" evidence="4">
    <location>
        <position position="230"/>
    </location>
    <ligand>
        <name>substrate</name>
    </ligand>
</feature>
<dbReference type="GO" id="GO:0008479">
    <property type="term" value="F:tRNA-guanosine(34) queuine transglycosylase activity"/>
    <property type="evidence" value="ECO:0007669"/>
    <property type="project" value="UniProtKB-UniRule"/>
</dbReference>
<dbReference type="GO" id="GO:0046872">
    <property type="term" value="F:metal ion binding"/>
    <property type="evidence" value="ECO:0007669"/>
    <property type="project" value="UniProtKB-KW"/>
</dbReference>
<accession>A0A1G2UWJ9</accession>
<dbReference type="EC" id="2.4.2.29" evidence="4"/>
<organism evidence="6 7">
    <name type="scientific">Candidatus Zambryskibacteria bacterium RIFCSPLOWO2_12_FULL_45_14</name>
    <dbReference type="NCBI Taxonomy" id="1802778"/>
    <lineage>
        <taxon>Bacteria</taxon>
        <taxon>Candidatus Zambryskiibacteriota</taxon>
    </lineage>
</organism>
<feature type="domain" description="tRNA-guanine(15) transglycosylase-like" evidence="5">
    <location>
        <begin position="17"/>
        <end position="106"/>
    </location>
</feature>
<dbReference type="PANTHER" id="PTHR46499:SF1">
    <property type="entry name" value="QUEUINE TRNA-RIBOSYLTRANSFERASE"/>
    <property type="match status" value="1"/>
</dbReference>
<evidence type="ECO:0000256" key="4">
    <source>
        <dbReference type="HAMAP-Rule" id="MF_00168"/>
    </source>
</evidence>
<keyword evidence="2 4" id="KW-0808">Transferase</keyword>
<dbReference type="EMBL" id="MHWV01000022">
    <property type="protein sequence ID" value="OHB13746.1"/>
    <property type="molecule type" value="Genomic_DNA"/>
</dbReference>
<dbReference type="GO" id="GO:0008616">
    <property type="term" value="P:tRNA queuosine(34) biosynthetic process"/>
    <property type="evidence" value="ECO:0007669"/>
    <property type="project" value="UniProtKB-UniRule"/>
</dbReference>
<comment type="function">
    <text evidence="4">Catalyzes the base-exchange of a guanine (G) residue with the queuine precursor 7-aminomethyl-7-deazaguanine (PreQ1) at position 34 (anticodon wobble position) in tRNAs with GU(N) anticodons (tRNA-Asp, -Asn, -His and -Tyr). Catalysis occurs through a double-displacement mechanism. The nucleophile active site attacks the C1' of nucleotide 34 to detach the guanine base from the RNA, forming a covalent enzyme-RNA intermediate. The proton acceptor active site deprotonates the incoming PreQ1, allowing a nucleophilic attack on the C1' of the ribose to form the product. After dissociation, two additional enzymatic reactions on the tRNA convert PreQ1 to queuine (Q), resulting in the hypermodified nucleoside queuosine (7-(((4,5-cis-dihydroxy-2-cyclopenten-1-yl)amino)methyl)-7-deazaguanosine).</text>
</comment>
<evidence type="ECO:0000313" key="6">
    <source>
        <dbReference type="EMBL" id="OHB13746.1"/>
    </source>
</evidence>
<feature type="domain" description="tRNA-guanine(15) transglycosylase-like" evidence="5">
    <location>
        <begin position="138"/>
        <end position="402"/>
    </location>
</feature>
<feature type="binding site" evidence="4">
    <location>
        <position position="347"/>
    </location>
    <ligand>
        <name>Zn(2+)</name>
        <dbReference type="ChEBI" id="CHEBI:29105"/>
    </ligand>
</feature>
<comment type="cofactor">
    <cofactor evidence="4">
        <name>Zn(2+)</name>
        <dbReference type="ChEBI" id="CHEBI:29105"/>
    </cofactor>
    <text evidence="4">Binds 1 zinc ion per subunit.</text>
</comment>
<feature type="binding site" evidence="4">
    <location>
        <position position="344"/>
    </location>
    <ligand>
        <name>Zn(2+)</name>
        <dbReference type="ChEBI" id="CHEBI:29105"/>
    </ligand>
</feature>
<evidence type="ECO:0000256" key="1">
    <source>
        <dbReference type="ARBA" id="ARBA00022676"/>
    </source>
</evidence>
<evidence type="ECO:0000313" key="7">
    <source>
        <dbReference type="Proteomes" id="UP000178288"/>
    </source>
</evidence>
<dbReference type="Proteomes" id="UP000178288">
    <property type="component" value="Unassembled WGS sequence"/>
</dbReference>
<dbReference type="SUPFAM" id="SSF51713">
    <property type="entry name" value="tRNA-guanine transglycosylase"/>
    <property type="match status" value="1"/>
</dbReference>
<feature type="binding site" evidence="4">
    <location>
        <position position="342"/>
    </location>
    <ligand>
        <name>Zn(2+)</name>
        <dbReference type="ChEBI" id="CHEBI:29105"/>
    </ligand>
</feature>
<gene>
    <name evidence="4" type="primary">tgt</name>
    <name evidence="6" type="ORF">A3G05_00640</name>
</gene>
<feature type="binding site" evidence="4">
    <location>
        <position position="184"/>
    </location>
    <ligand>
        <name>substrate</name>
    </ligand>
</feature>
<reference evidence="6 7" key="1">
    <citation type="journal article" date="2016" name="Nat. Commun.">
        <title>Thousands of microbial genomes shed light on interconnected biogeochemical processes in an aquifer system.</title>
        <authorList>
            <person name="Anantharaman K."/>
            <person name="Brown C.T."/>
            <person name="Hug L.A."/>
            <person name="Sharon I."/>
            <person name="Castelle C.J."/>
            <person name="Probst A.J."/>
            <person name="Thomas B.C."/>
            <person name="Singh A."/>
            <person name="Wilkins M.J."/>
            <person name="Karaoz U."/>
            <person name="Brodie E.L."/>
            <person name="Williams K.H."/>
            <person name="Hubbard S.S."/>
            <person name="Banfield J.F."/>
        </authorList>
    </citation>
    <scope>NUCLEOTIDE SEQUENCE [LARGE SCALE GENOMIC DNA]</scope>
</reference>
<evidence type="ECO:0000256" key="3">
    <source>
        <dbReference type="ARBA" id="ARBA00022694"/>
    </source>
</evidence>
<dbReference type="NCBIfam" id="TIGR00430">
    <property type="entry name" value="Q_tRNA_tgt"/>
    <property type="match status" value="1"/>
</dbReference>
<evidence type="ECO:0000256" key="2">
    <source>
        <dbReference type="ARBA" id="ARBA00022679"/>
    </source>
</evidence>
<proteinExistence type="inferred from homology"/>
<feature type="active site" description="Proton acceptor" evidence="4">
    <location>
        <position position="94"/>
    </location>
</feature>
<protein>
    <recommendedName>
        <fullName evidence="4">Queuine tRNA-ribosyltransferase</fullName>
        <ecNumber evidence="4">2.4.2.29</ecNumber>
    </recommendedName>
    <alternativeName>
        <fullName evidence="4">Guanine insertion enzyme</fullName>
    </alternativeName>
    <alternativeName>
        <fullName evidence="4">tRNA-guanine transglycosylase</fullName>
    </alternativeName>
</protein>
<comment type="caution">
    <text evidence="6">The sequence shown here is derived from an EMBL/GenBank/DDBJ whole genome shotgun (WGS) entry which is preliminary data.</text>
</comment>
<feature type="binding site" evidence="4">
    <location>
        <position position="373"/>
    </location>
    <ligand>
        <name>Zn(2+)</name>
        <dbReference type="ChEBI" id="CHEBI:29105"/>
    </ligand>
</feature>